<feature type="domain" description="HTH asnC-type" evidence="5">
    <location>
        <begin position="214"/>
        <end position="271"/>
    </location>
</feature>
<dbReference type="InterPro" id="IPR036390">
    <property type="entry name" value="WH_DNA-bd_sf"/>
</dbReference>
<dbReference type="Pfam" id="PF13404">
    <property type="entry name" value="HTH_AsnC-type"/>
    <property type="match status" value="2"/>
</dbReference>
<gene>
    <name evidence="6" type="ORF">CRH09_16070</name>
</gene>
<dbReference type="PROSITE" id="PS50956">
    <property type="entry name" value="HTH_ASNC_2"/>
    <property type="match status" value="1"/>
</dbReference>
<dbReference type="InterPro" id="IPR019888">
    <property type="entry name" value="Tscrpt_reg_AsnC-like"/>
</dbReference>
<dbReference type="SMART" id="SM00344">
    <property type="entry name" value="HTH_ASNC"/>
    <property type="match status" value="2"/>
</dbReference>
<dbReference type="EMBL" id="CP023778">
    <property type="protein sequence ID" value="ATL71821.1"/>
    <property type="molecule type" value="Genomic_DNA"/>
</dbReference>
<keyword evidence="2" id="KW-0238">DNA-binding</keyword>
<feature type="region of interest" description="Disordered" evidence="4">
    <location>
        <begin position="1"/>
        <end position="26"/>
    </location>
</feature>
<dbReference type="AlphaFoldDB" id="A0A291RW50"/>
<dbReference type="Gene3D" id="1.10.10.10">
    <property type="entry name" value="Winged helix-like DNA-binding domain superfamily/Winged helix DNA-binding domain"/>
    <property type="match status" value="2"/>
</dbReference>
<dbReference type="KEGG" id="ntp:CRH09_16070"/>
<dbReference type="PANTHER" id="PTHR30154:SF34">
    <property type="entry name" value="TRANSCRIPTIONAL REGULATOR AZLB"/>
    <property type="match status" value="1"/>
</dbReference>
<dbReference type="Pfam" id="PF01037">
    <property type="entry name" value="AsnC_trans_reg"/>
    <property type="match status" value="1"/>
</dbReference>
<dbReference type="GO" id="GO:0005829">
    <property type="term" value="C:cytosol"/>
    <property type="evidence" value="ECO:0007669"/>
    <property type="project" value="TreeGrafter"/>
</dbReference>
<organism evidence="6 7">
    <name type="scientific">Nocardia terpenica</name>
    <dbReference type="NCBI Taxonomy" id="455432"/>
    <lineage>
        <taxon>Bacteria</taxon>
        <taxon>Bacillati</taxon>
        <taxon>Actinomycetota</taxon>
        <taxon>Actinomycetes</taxon>
        <taxon>Mycobacteriales</taxon>
        <taxon>Nocardiaceae</taxon>
        <taxon>Nocardia</taxon>
    </lineage>
</organism>
<dbReference type="InterPro" id="IPR036388">
    <property type="entry name" value="WH-like_DNA-bd_sf"/>
</dbReference>
<keyword evidence="3" id="KW-0804">Transcription</keyword>
<dbReference type="Gene3D" id="3.30.70.920">
    <property type="match status" value="1"/>
</dbReference>
<evidence type="ECO:0000256" key="1">
    <source>
        <dbReference type="ARBA" id="ARBA00023015"/>
    </source>
</evidence>
<dbReference type="Proteomes" id="UP000221961">
    <property type="component" value="Chromosome"/>
</dbReference>
<dbReference type="InterPro" id="IPR019887">
    <property type="entry name" value="Tscrpt_reg_AsnC/Lrp_C"/>
</dbReference>
<name>A0A291RW50_9NOCA</name>
<evidence type="ECO:0000256" key="3">
    <source>
        <dbReference type="ARBA" id="ARBA00023163"/>
    </source>
</evidence>
<proteinExistence type="predicted"/>
<evidence type="ECO:0000313" key="6">
    <source>
        <dbReference type="EMBL" id="ATL71821.1"/>
    </source>
</evidence>
<evidence type="ECO:0000256" key="4">
    <source>
        <dbReference type="SAM" id="MobiDB-lite"/>
    </source>
</evidence>
<evidence type="ECO:0000313" key="7">
    <source>
        <dbReference type="Proteomes" id="UP000221961"/>
    </source>
</evidence>
<dbReference type="InterPro" id="IPR019885">
    <property type="entry name" value="Tscrpt_reg_HTH_AsnC-type_CS"/>
</dbReference>
<sequence>MSVPSRARWSAVPASGVVDPASRPGTSVPGCVWSARRGYRRWVPQPLVGTDHALATALLATPRASWRELARRLGISERTVVRRVPPLFDRGVLRATAVRNPAYFPDLIAMALRIRSTRDRIHSLATALARRPDVFGVGLLGGGSEIGALLFLDGIAARDALLRELPDTLAVTSWDERRIIRIFPAAHDIWPGPHEPRLGIGLEDPLDPPDPLPIDRPLIDALIRDGRATYTDLSRAAGITVHAARRRLDTLLRSRVVRPITVVDPTLLGLTSQALLWLSAPPTSLEHIGRRLGTHPRVFFAATMTGPANLLIGVAARDPEELSDFRTGGALHEVTTVETAEILSPPKPLLDSAC</sequence>
<reference evidence="6 7" key="1">
    <citation type="submission" date="2017-10" db="EMBL/GenBank/DDBJ databases">
        <title>Comparative genomics between pathogenic Norcardia.</title>
        <authorList>
            <person name="Zeng L."/>
        </authorList>
    </citation>
    <scope>NUCLEOTIDE SEQUENCE [LARGE SCALE GENOMIC DNA]</scope>
    <source>
        <strain evidence="6 7">NC_YFY_NT001</strain>
    </source>
</reference>
<dbReference type="InterPro" id="IPR011008">
    <property type="entry name" value="Dimeric_a/b-barrel"/>
</dbReference>
<dbReference type="SUPFAM" id="SSF46785">
    <property type="entry name" value="Winged helix' DNA-binding domain"/>
    <property type="match status" value="2"/>
</dbReference>
<dbReference type="SUPFAM" id="SSF54909">
    <property type="entry name" value="Dimeric alpha+beta barrel"/>
    <property type="match status" value="1"/>
</dbReference>
<accession>A0A291RW50</accession>
<keyword evidence="1" id="KW-0805">Transcription regulation</keyword>
<evidence type="ECO:0000256" key="2">
    <source>
        <dbReference type="ARBA" id="ARBA00023125"/>
    </source>
</evidence>
<dbReference type="InterPro" id="IPR000485">
    <property type="entry name" value="AsnC-type_HTH_dom"/>
</dbReference>
<dbReference type="PANTHER" id="PTHR30154">
    <property type="entry name" value="LEUCINE-RESPONSIVE REGULATORY PROTEIN"/>
    <property type="match status" value="1"/>
</dbReference>
<evidence type="ECO:0000259" key="5">
    <source>
        <dbReference type="PROSITE" id="PS50956"/>
    </source>
</evidence>
<protein>
    <submittedName>
        <fullName evidence="6">AsnC family transcriptional regulator</fullName>
    </submittedName>
</protein>
<dbReference type="PROSITE" id="PS00519">
    <property type="entry name" value="HTH_ASNC_1"/>
    <property type="match status" value="1"/>
</dbReference>
<dbReference type="GO" id="GO:0043200">
    <property type="term" value="P:response to amino acid"/>
    <property type="evidence" value="ECO:0007669"/>
    <property type="project" value="TreeGrafter"/>
</dbReference>
<dbReference type="GO" id="GO:0043565">
    <property type="term" value="F:sequence-specific DNA binding"/>
    <property type="evidence" value="ECO:0007669"/>
    <property type="project" value="InterPro"/>
</dbReference>